<organism evidence="1 2">
    <name type="scientific">Candidatus Doudnabacteria bacterium CG10_big_fil_rev_8_21_14_0_10_42_18</name>
    <dbReference type="NCBI Taxonomy" id="1974552"/>
    <lineage>
        <taxon>Bacteria</taxon>
        <taxon>Candidatus Doudnaibacteriota</taxon>
    </lineage>
</organism>
<comment type="caution">
    <text evidence="1">The sequence shown here is derived from an EMBL/GenBank/DDBJ whole genome shotgun (WGS) entry which is preliminary data.</text>
</comment>
<protein>
    <recommendedName>
        <fullName evidence="3">SpoVT-AbrB domain-containing protein</fullName>
    </recommendedName>
</protein>
<gene>
    <name evidence="1" type="ORF">COT92_02550</name>
</gene>
<evidence type="ECO:0000313" key="1">
    <source>
        <dbReference type="EMBL" id="PIR96170.1"/>
    </source>
</evidence>
<sequence>MKKIINRHIRKLTKQGKWSLSVTLPIDLVAKMKWKEKQRVVVTLKGSSFIIRDWKPKKSNK</sequence>
<name>A0A2H0VCZ3_9BACT</name>
<dbReference type="InterPro" id="IPR037914">
    <property type="entry name" value="SpoVT-AbrB_sf"/>
</dbReference>
<evidence type="ECO:0008006" key="3">
    <source>
        <dbReference type="Google" id="ProtNLM"/>
    </source>
</evidence>
<dbReference type="SUPFAM" id="SSF89447">
    <property type="entry name" value="AbrB/MazE/MraZ-like"/>
    <property type="match status" value="1"/>
</dbReference>
<dbReference type="EMBL" id="PFAK01000044">
    <property type="protein sequence ID" value="PIR96170.1"/>
    <property type="molecule type" value="Genomic_DNA"/>
</dbReference>
<reference evidence="2" key="1">
    <citation type="submission" date="2017-09" db="EMBL/GenBank/DDBJ databases">
        <title>Depth-based differentiation of microbial function through sediment-hosted aquifers and enrichment of novel symbionts in the deep terrestrial subsurface.</title>
        <authorList>
            <person name="Probst A.J."/>
            <person name="Ladd B."/>
            <person name="Jarett J.K."/>
            <person name="Geller-Mcgrath D.E."/>
            <person name="Sieber C.M.K."/>
            <person name="Emerson J.B."/>
            <person name="Anantharaman K."/>
            <person name="Thomas B.C."/>
            <person name="Malmstrom R."/>
            <person name="Stieglmeier M."/>
            <person name="Klingl A."/>
            <person name="Woyke T."/>
            <person name="Ryan C.M."/>
            <person name="Banfield J.F."/>
        </authorList>
    </citation>
    <scope>NUCLEOTIDE SEQUENCE [LARGE SCALE GENOMIC DNA]</scope>
</reference>
<dbReference type="AlphaFoldDB" id="A0A2H0VCZ3"/>
<accession>A0A2H0VCZ3</accession>
<evidence type="ECO:0000313" key="2">
    <source>
        <dbReference type="Proteomes" id="UP000230922"/>
    </source>
</evidence>
<proteinExistence type="predicted"/>
<dbReference type="Proteomes" id="UP000230922">
    <property type="component" value="Unassembled WGS sequence"/>
</dbReference>